<dbReference type="VEuPathDB" id="FungiDB:ASPVEDRAFT_56418"/>
<dbReference type="SUPFAM" id="SSF56784">
    <property type="entry name" value="HAD-like"/>
    <property type="match status" value="1"/>
</dbReference>
<dbReference type="Pfam" id="PF00122">
    <property type="entry name" value="E1-E2_ATPase"/>
    <property type="match status" value="1"/>
</dbReference>
<dbReference type="Gene3D" id="2.70.150.10">
    <property type="entry name" value="Calcium-transporting ATPase, cytoplasmic transduction domain A"/>
    <property type="match status" value="1"/>
</dbReference>
<dbReference type="EC" id="7.2.2.-" evidence="13"/>
<feature type="transmembrane region" description="Helical" evidence="13">
    <location>
        <begin position="1131"/>
        <end position="1150"/>
    </location>
</feature>
<dbReference type="InterPro" id="IPR023214">
    <property type="entry name" value="HAD_sf"/>
</dbReference>
<dbReference type="NCBIfam" id="TIGR01494">
    <property type="entry name" value="ATPase_P-type"/>
    <property type="match status" value="1"/>
</dbReference>
<feature type="transmembrane region" description="Helical" evidence="13">
    <location>
        <begin position="182"/>
        <end position="202"/>
    </location>
</feature>
<dbReference type="FunFam" id="1.20.1110.10:FF:000032">
    <property type="entry name" value="Cation-transporting ATPase"/>
    <property type="match status" value="1"/>
</dbReference>
<dbReference type="FunFam" id="2.70.150.10:FF:000057">
    <property type="entry name" value="Cation-transporting ATPase"/>
    <property type="match status" value="1"/>
</dbReference>
<evidence type="ECO:0000256" key="9">
    <source>
        <dbReference type="ARBA" id="ARBA00022967"/>
    </source>
</evidence>
<dbReference type="PANTHER" id="PTHR45630:SF8">
    <property type="entry name" value="CATION-TRANSPORTING ATPASE"/>
    <property type="match status" value="1"/>
</dbReference>
<evidence type="ECO:0000313" key="17">
    <source>
        <dbReference type="EMBL" id="OJJ06899.1"/>
    </source>
</evidence>
<dbReference type="PROSITE" id="PS01229">
    <property type="entry name" value="COF_2"/>
    <property type="match status" value="1"/>
</dbReference>
<keyword evidence="11 13" id="KW-0472">Membrane</keyword>
<dbReference type="InterPro" id="IPR036412">
    <property type="entry name" value="HAD-like_sf"/>
</dbReference>
<keyword evidence="3" id="KW-0597">Phosphoprotein</keyword>
<keyword evidence="8 13" id="KW-0460">Magnesium</keyword>
<dbReference type="InterPro" id="IPR047819">
    <property type="entry name" value="P5A-ATPase_N"/>
</dbReference>
<dbReference type="OrthoDB" id="48943at2759"/>
<dbReference type="CDD" id="cd07542">
    <property type="entry name" value="P-type_ATPase_cation"/>
    <property type="match status" value="1"/>
</dbReference>
<feature type="transmembrane region" description="Helical" evidence="13">
    <location>
        <begin position="583"/>
        <end position="604"/>
    </location>
</feature>
<dbReference type="GO" id="GO:0046872">
    <property type="term" value="F:metal ion binding"/>
    <property type="evidence" value="ECO:0007669"/>
    <property type="project" value="UniProtKB-UniRule"/>
</dbReference>
<dbReference type="GO" id="GO:0016020">
    <property type="term" value="C:membrane"/>
    <property type="evidence" value="ECO:0007669"/>
    <property type="project" value="UniProtKB-SubCell"/>
</dbReference>
<proteinExistence type="inferred from homology"/>
<keyword evidence="4 13" id="KW-0812">Transmembrane</keyword>
<feature type="transmembrane region" description="Helical" evidence="13">
    <location>
        <begin position="1178"/>
        <end position="1197"/>
    </location>
</feature>
<evidence type="ECO:0000313" key="18">
    <source>
        <dbReference type="Proteomes" id="UP000184073"/>
    </source>
</evidence>
<comment type="similarity">
    <text evidence="2 13">Belongs to the cation transport ATPase (P-type) (TC 3.A.3) family. Type V subfamily.</text>
</comment>
<evidence type="ECO:0000256" key="12">
    <source>
        <dbReference type="ARBA" id="ARBA00049360"/>
    </source>
</evidence>
<dbReference type="GO" id="GO:0016887">
    <property type="term" value="F:ATP hydrolysis activity"/>
    <property type="evidence" value="ECO:0007669"/>
    <property type="project" value="InterPro"/>
</dbReference>
<feature type="transmembrane region" description="Helical" evidence="13">
    <location>
        <begin position="1091"/>
        <end position="1110"/>
    </location>
</feature>
<feature type="transmembrane region" description="Helical" evidence="13">
    <location>
        <begin position="1209"/>
        <end position="1226"/>
    </location>
</feature>
<feature type="transmembrane region" description="Helical" evidence="13">
    <location>
        <begin position="360"/>
        <end position="380"/>
    </location>
</feature>
<evidence type="ECO:0000259" key="16">
    <source>
        <dbReference type="Pfam" id="PF12409"/>
    </source>
</evidence>
<dbReference type="GeneID" id="63730717"/>
<feature type="domain" description="P-type ATPase A" evidence="15">
    <location>
        <begin position="400"/>
        <end position="527"/>
    </location>
</feature>
<dbReference type="EMBL" id="KV878136">
    <property type="protein sequence ID" value="OJJ06899.1"/>
    <property type="molecule type" value="Genomic_DNA"/>
</dbReference>
<keyword evidence="10 13" id="KW-1133">Transmembrane helix</keyword>
<feature type="region of interest" description="Disordered" evidence="14">
    <location>
        <begin position="1"/>
        <end position="26"/>
    </location>
</feature>
<comment type="catalytic activity">
    <reaction evidence="12 13">
        <text>ATP + H2O = ADP + phosphate + H(+)</text>
        <dbReference type="Rhea" id="RHEA:13065"/>
        <dbReference type="ChEBI" id="CHEBI:15377"/>
        <dbReference type="ChEBI" id="CHEBI:15378"/>
        <dbReference type="ChEBI" id="CHEBI:30616"/>
        <dbReference type="ChEBI" id="CHEBI:43474"/>
        <dbReference type="ChEBI" id="CHEBI:456216"/>
    </reaction>
</comment>
<dbReference type="Gene3D" id="3.40.50.1000">
    <property type="entry name" value="HAD superfamily/HAD-like"/>
    <property type="match status" value="1"/>
</dbReference>
<keyword evidence="18" id="KW-1185">Reference proteome</keyword>
<evidence type="ECO:0000259" key="15">
    <source>
        <dbReference type="Pfam" id="PF00122"/>
    </source>
</evidence>
<evidence type="ECO:0000256" key="4">
    <source>
        <dbReference type="ARBA" id="ARBA00022692"/>
    </source>
</evidence>
<dbReference type="InterPro" id="IPR008250">
    <property type="entry name" value="ATPase_P-typ_transduc_dom_A_sf"/>
</dbReference>
<dbReference type="InterPro" id="IPR023298">
    <property type="entry name" value="ATPase_P-typ_TM_dom_sf"/>
</dbReference>
<dbReference type="PANTHER" id="PTHR45630">
    <property type="entry name" value="CATION-TRANSPORTING ATPASE-RELATED"/>
    <property type="match status" value="1"/>
</dbReference>
<dbReference type="Gene3D" id="3.40.1110.10">
    <property type="entry name" value="Calcium-transporting ATPase, cytoplasmic domain N"/>
    <property type="match status" value="1"/>
</dbReference>
<feature type="transmembrane region" description="Helical" evidence="13">
    <location>
        <begin position="332"/>
        <end position="354"/>
    </location>
</feature>
<feature type="transmembrane region" description="Helical" evidence="13">
    <location>
        <begin position="1064"/>
        <end position="1085"/>
    </location>
</feature>
<evidence type="ECO:0000256" key="5">
    <source>
        <dbReference type="ARBA" id="ARBA00022723"/>
    </source>
</evidence>
<dbReference type="Gene3D" id="1.20.1110.10">
    <property type="entry name" value="Calcium-transporting ATPase, transmembrane domain"/>
    <property type="match status" value="1"/>
</dbReference>
<dbReference type="PROSITE" id="PS00154">
    <property type="entry name" value="ATPASE_E1_E2"/>
    <property type="match status" value="1"/>
</dbReference>
<dbReference type="SUPFAM" id="SSF81660">
    <property type="entry name" value="Metal cation-transporting ATPase, ATP-binding domain N"/>
    <property type="match status" value="1"/>
</dbReference>
<dbReference type="GO" id="GO:0019829">
    <property type="term" value="F:ATPase-coupled monoatomic cation transmembrane transporter activity"/>
    <property type="evidence" value="ECO:0007669"/>
    <property type="project" value="UniProtKB-UniRule"/>
</dbReference>
<dbReference type="NCBIfam" id="TIGR01657">
    <property type="entry name" value="P-ATPase-V"/>
    <property type="match status" value="1"/>
</dbReference>
<dbReference type="GO" id="GO:0005524">
    <property type="term" value="F:ATP binding"/>
    <property type="evidence" value="ECO:0007669"/>
    <property type="project" value="UniProtKB-UniRule"/>
</dbReference>
<dbReference type="InterPro" id="IPR023299">
    <property type="entry name" value="ATPase_P-typ_cyto_dom_N"/>
</dbReference>
<evidence type="ECO:0000256" key="7">
    <source>
        <dbReference type="ARBA" id="ARBA00022840"/>
    </source>
</evidence>
<organism evidence="17 18">
    <name type="scientific">Aspergillus versicolor CBS 583.65</name>
    <dbReference type="NCBI Taxonomy" id="1036611"/>
    <lineage>
        <taxon>Eukaryota</taxon>
        <taxon>Fungi</taxon>
        <taxon>Dikarya</taxon>
        <taxon>Ascomycota</taxon>
        <taxon>Pezizomycotina</taxon>
        <taxon>Eurotiomycetes</taxon>
        <taxon>Eurotiomycetidae</taxon>
        <taxon>Eurotiales</taxon>
        <taxon>Aspergillaceae</taxon>
        <taxon>Aspergillus</taxon>
        <taxon>Aspergillus subgen. Nidulantes</taxon>
    </lineage>
</organism>
<feature type="domain" description="P5B-type ATPase N-terminal" evidence="16">
    <location>
        <begin position="165"/>
        <end position="281"/>
    </location>
</feature>
<evidence type="ECO:0000256" key="2">
    <source>
        <dbReference type="ARBA" id="ARBA00006000"/>
    </source>
</evidence>
<evidence type="ECO:0000256" key="8">
    <source>
        <dbReference type="ARBA" id="ARBA00022842"/>
    </source>
</evidence>
<dbReference type="SUPFAM" id="SSF81665">
    <property type="entry name" value="Calcium ATPase, transmembrane domain M"/>
    <property type="match status" value="1"/>
</dbReference>
<dbReference type="FunFam" id="3.40.1110.10:FF:000057">
    <property type="entry name" value="Cation-transporting ATPase"/>
    <property type="match status" value="1"/>
</dbReference>
<comment type="subcellular location">
    <subcellularLocation>
        <location evidence="1 13">Membrane</location>
        <topology evidence="1 13">Multi-pass membrane protein</topology>
    </subcellularLocation>
</comment>
<evidence type="ECO:0000256" key="6">
    <source>
        <dbReference type="ARBA" id="ARBA00022741"/>
    </source>
</evidence>
<dbReference type="GO" id="GO:0006874">
    <property type="term" value="P:intracellular calcium ion homeostasis"/>
    <property type="evidence" value="ECO:0007669"/>
    <property type="project" value="TreeGrafter"/>
</dbReference>
<dbReference type="GO" id="GO:0015662">
    <property type="term" value="F:P-type ion transporter activity"/>
    <property type="evidence" value="ECO:0007669"/>
    <property type="project" value="InterPro"/>
</dbReference>
<name>A0A1L9PZE5_ASPVE</name>
<dbReference type="InterPro" id="IPR044492">
    <property type="entry name" value="P_typ_ATPase_HD_dom"/>
</dbReference>
<dbReference type="InterPro" id="IPR047821">
    <property type="entry name" value="P5B-type_ATPase"/>
</dbReference>
<dbReference type="STRING" id="1036611.A0A1L9PZE5"/>
<dbReference type="SFLD" id="SFLDS00003">
    <property type="entry name" value="Haloacid_Dehalogenase"/>
    <property type="match status" value="1"/>
</dbReference>
<evidence type="ECO:0000256" key="11">
    <source>
        <dbReference type="ARBA" id="ARBA00023136"/>
    </source>
</evidence>
<dbReference type="PRINTS" id="PR00119">
    <property type="entry name" value="CATATPASE"/>
</dbReference>
<dbReference type="InterPro" id="IPR001757">
    <property type="entry name" value="P_typ_ATPase"/>
</dbReference>
<dbReference type="InterPro" id="IPR059000">
    <property type="entry name" value="ATPase_P-type_domA"/>
</dbReference>
<keyword evidence="6 13" id="KW-0547">Nucleotide-binding</keyword>
<dbReference type="InterPro" id="IPR018303">
    <property type="entry name" value="ATPase_P-typ_P_site"/>
</dbReference>
<evidence type="ECO:0000256" key="10">
    <source>
        <dbReference type="ARBA" id="ARBA00022989"/>
    </source>
</evidence>
<dbReference type="InterPro" id="IPR006544">
    <property type="entry name" value="P-type_TPase_V"/>
</dbReference>
<dbReference type="FunFam" id="3.40.50.1000:FF:000068">
    <property type="entry name" value="Cation-transporting ATPase"/>
    <property type="match status" value="1"/>
</dbReference>
<feature type="transmembrane region" description="Helical" evidence="13">
    <location>
        <begin position="1246"/>
        <end position="1263"/>
    </location>
</feature>
<sequence>MERPSYTTLDTQSPTPEAISMARRRDSMRSSFSVATDVGMARNEIFDGPISESIPSSVASFSRRRIRRDSNISLSYYHQEPDDSIEWPRRESLDLENGVDEPVTAELDDDTNESMKFSYRSRQYSYRRSSVEDPLLPQRSLSVSSINKRPLGGGGIQQELYIASEDTTIVIAGFTTATSGAILYYSLCVLTFGFAFLLFRWLPRWRICLLGRPSPLTSCQWVVVEDQWKQLSICEVYNRAYEQPLSTIFADTYRYTYDEDSDPTVERLRHFDYRYLRLFYHPLEDKFLLISGWKDPSWTNAKSMRVGLNADDRDSREQIFGKNAIDIQQRSLFKLLTDEAFHPFYIFQLASLVLWSLDSYYYYAACIFIISVISIGTTVVETTATTRRLKEMSLFECDIRVLRNGFWRSVSSQELVPGDVFEFSDPSLNQVPCDCILLSGDCIVNESMLTGESVPVSKTPLTDDALDYLNLSAPSVHSNVARHFLFNGTKIIRARRPQGVDDDEAIALAIVMRTGFLTTKGALIRSMLFPKPSGFKFYQDSFRYISVMGLIAFLGFIASFVNFVRLGVSPLSWSLIIVRALDLITIVVPPALPATLTIGTNFALSRLKKKRIFCISPQRVNVGGKLDVICFDKTGTLTEDGLDVLGIRTMTRHQRLSELISDTSSKPDPVSALSQGFDSYDIIIRIMATCHSLRVVDDELLGDPLDVKMFQFTGWSFQEGGGLAPEHQNSENETIVPSVARPPNATASMSGSDHDIVNGTVELGILRSFEFASQLRRASVIVRQFGDSGATIFVKGAPESVKDICRPGSLPSDFEEILSQYTHNGYRVIACAAKYEQRLSWMRIQKITRADAEAGLEFVGFIVFENKLKPKSTETIAELNKANIRNIMCTGDNILTAVSVARECGILGIEDQCFIPRFIEDVGAKKEQPVLCSGEANPSLPEDPYNACKFSLAISGDIFRWILDYENETVVKRMLARGNVFARMSPDEKHELVEKLQSLDYCCGFCGDGANDCGALKAADVGISLSEAEASVAAPFTSRQFDVTCVPTLIREGRSSLVTSFCCFKYMSLYSAIQFATVSFLYTTASNLGDFQFLFIDLTLILPIAVFMGWTAPYPVLSWKRPTADLVSRKVLTPLLGQIIVCVVVQLIAYKSVQSQPWFKAPNTDLGEDNIENSENTVLFLTSSFQYILASVVLSVGPPFRNPMKSNRPLLAVIFIDLFFSVYMLFRPSSWVKRVMQLTYLSDGFATWLLGLAIGGFLFAWFAERTIFPQLARIIGHLKIAMLPGHQKQRRRYKILLEEMNR</sequence>
<dbReference type="Pfam" id="PF12409">
    <property type="entry name" value="P5-ATPase"/>
    <property type="match status" value="1"/>
</dbReference>
<keyword evidence="5 13" id="KW-0479">Metal-binding</keyword>
<dbReference type="Proteomes" id="UP000184073">
    <property type="component" value="Unassembled WGS sequence"/>
</dbReference>
<protein>
    <recommendedName>
        <fullName evidence="13">Cation-transporting ATPase</fullName>
        <ecNumber evidence="13">7.2.2.-</ecNumber>
    </recommendedName>
</protein>
<dbReference type="SFLD" id="SFLDG00002">
    <property type="entry name" value="C1.7:_P-type_atpase_like"/>
    <property type="match status" value="1"/>
</dbReference>
<dbReference type="SUPFAM" id="SSF81653">
    <property type="entry name" value="Calcium ATPase, transduction domain A"/>
    <property type="match status" value="1"/>
</dbReference>
<dbReference type="SFLD" id="SFLDF00027">
    <property type="entry name" value="p-type_atpase"/>
    <property type="match status" value="1"/>
</dbReference>
<evidence type="ECO:0000256" key="3">
    <source>
        <dbReference type="ARBA" id="ARBA00022553"/>
    </source>
</evidence>
<keyword evidence="7 13" id="KW-0067">ATP-binding</keyword>
<dbReference type="RefSeq" id="XP_040672661.1">
    <property type="nucleotide sequence ID" value="XM_040815206.1"/>
</dbReference>
<evidence type="ECO:0000256" key="1">
    <source>
        <dbReference type="ARBA" id="ARBA00004141"/>
    </source>
</evidence>
<gene>
    <name evidence="17" type="ORF">ASPVEDRAFT_56418</name>
</gene>
<feature type="transmembrane region" description="Helical" evidence="13">
    <location>
        <begin position="541"/>
        <end position="563"/>
    </location>
</feature>
<keyword evidence="9 13" id="KW-1278">Translocase</keyword>
<evidence type="ECO:0000256" key="14">
    <source>
        <dbReference type="SAM" id="MobiDB-lite"/>
    </source>
</evidence>
<feature type="compositionally biased region" description="Polar residues" evidence="14">
    <location>
        <begin position="1"/>
        <end position="15"/>
    </location>
</feature>
<evidence type="ECO:0000256" key="13">
    <source>
        <dbReference type="RuleBase" id="RU362082"/>
    </source>
</evidence>
<reference evidence="18" key="1">
    <citation type="journal article" date="2017" name="Genome Biol.">
        <title>Comparative genomics reveals high biological diversity and specific adaptations in the industrially and medically important fungal genus Aspergillus.</title>
        <authorList>
            <person name="de Vries R.P."/>
            <person name="Riley R."/>
            <person name="Wiebenga A."/>
            <person name="Aguilar-Osorio G."/>
            <person name="Amillis S."/>
            <person name="Uchima C.A."/>
            <person name="Anderluh G."/>
            <person name="Asadollahi M."/>
            <person name="Askin M."/>
            <person name="Barry K."/>
            <person name="Battaglia E."/>
            <person name="Bayram O."/>
            <person name="Benocci T."/>
            <person name="Braus-Stromeyer S.A."/>
            <person name="Caldana C."/>
            <person name="Canovas D."/>
            <person name="Cerqueira G.C."/>
            <person name="Chen F."/>
            <person name="Chen W."/>
            <person name="Choi C."/>
            <person name="Clum A."/>
            <person name="Dos Santos R.A."/>
            <person name="Damasio A.R."/>
            <person name="Diallinas G."/>
            <person name="Emri T."/>
            <person name="Fekete E."/>
            <person name="Flipphi M."/>
            <person name="Freyberg S."/>
            <person name="Gallo A."/>
            <person name="Gournas C."/>
            <person name="Habgood R."/>
            <person name="Hainaut M."/>
            <person name="Harispe M.L."/>
            <person name="Henrissat B."/>
            <person name="Hilden K.S."/>
            <person name="Hope R."/>
            <person name="Hossain A."/>
            <person name="Karabika E."/>
            <person name="Karaffa L."/>
            <person name="Karanyi Z."/>
            <person name="Krasevec N."/>
            <person name="Kuo A."/>
            <person name="Kusch H."/>
            <person name="LaButti K."/>
            <person name="Lagendijk E.L."/>
            <person name="Lapidus A."/>
            <person name="Levasseur A."/>
            <person name="Lindquist E."/>
            <person name="Lipzen A."/>
            <person name="Logrieco A.F."/>
            <person name="MacCabe A."/>
            <person name="Maekelae M.R."/>
            <person name="Malavazi I."/>
            <person name="Melin P."/>
            <person name="Meyer V."/>
            <person name="Mielnichuk N."/>
            <person name="Miskei M."/>
            <person name="Molnar A.P."/>
            <person name="Mule G."/>
            <person name="Ngan C.Y."/>
            <person name="Orejas M."/>
            <person name="Orosz E."/>
            <person name="Ouedraogo J.P."/>
            <person name="Overkamp K.M."/>
            <person name="Park H.-S."/>
            <person name="Perrone G."/>
            <person name="Piumi F."/>
            <person name="Punt P.J."/>
            <person name="Ram A.F."/>
            <person name="Ramon A."/>
            <person name="Rauscher S."/>
            <person name="Record E."/>
            <person name="Riano-Pachon D.M."/>
            <person name="Robert V."/>
            <person name="Roehrig J."/>
            <person name="Ruller R."/>
            <person name="Salamov A."/>
            <person name="Salih N.S."/>
            <person name="Samson R.A."/>
            <person name="Sandor E."/>
            <person name="Sanguinetti M."/>
            <person name="Schuetze T."/>
            <person name="Sepcic K."/>
            <person name="Shelest E."/>
            <person name="Sherlock G."/>
            <person name="Sophianopoulou V."/>
            <person name="Squina F.M."/>
            <person name="Sun H."/>
            <person name="Susca A."/>
            <person name="Todd R.B."/>
            <person name="Tsang A."/>
            <person name="Unkles S.E."/>
            <person name="van de Wiele N."/>
            <person name="van Rossen-Uffink D."/>
            <person name="Oliveira J.V."/>
            <person name="Vesth T.C."/>
            <person name="Visser J."/>
            <person name="Yu J.-H."/>
            <person name="Zhou M."/>
            <person name="Andersen M.R."/>
            <person name="Archer D.B."/>
            <person name="Baker S.E."/>
            <person name="Benoit I."/>
            <person name="Brakhage A.A."/>
            <person name="Braus G.H."/>
            <person name="Fischer R."/>
            <person name="Frisvad J.C."/>
            <person name="Goldman G.H."/>
            <person name="Houbraken J."/>
            <person name="Oakley B."/>
            <person name="Pocsi I."/>
            <person name="Scazzocchio C."/>
            <person name="Seiboth B."/>
            <person name="vanKuyk P.A."/>
            <person name="Wortman J."/>
            <person name="Dyer P.S."/>
            <person name="Grigoriev I.V."/>
        </authorList>
    </citation>
    <scope>NUCLEOTIDE SEQUENCE [LARGE SCALE GENOMIC DNA]</scope>
    <source>
        <strain evidence="18">CBS 583.65</strain>
    </source>
</reference>
<accession>A0A1L9PZE5</accession>